<comment type="subcellular location">
    <subcellularLocation>
        <location evidence="1">Cell inner membrane</location>
        <topology evidence="1">Multi-pass membrane protein</topology>
    </subcellularLocation>
</comment>
<dbReference type="InterPro" id="IPR036681">
    <property type="entry name" value="PgpA-like_sf"/>
</dbReference>
<keyword evidence="1 2" id="KW-0472">Membrane</keyword>
<dbReference type="PANTHER" id="PTHR36305:SF1">
    <property type="entry name" value="PHOSPHATIDYLGLYCEROPHOSPHATASE A"/>
    <property type="match status" value="1"/>
</dbReference>
<keyword evidence="1" id="KW-0442">Lipid degradation</keyword>
<dbReference type="SUPFAM" id="SSF101307">
    <property type="entry name" value="YutG-like"/>
    <property type="match status" value="1"/>
</dbReference>
<comment type="function">
    <text evidence="1">Lipid phosphatase which dephosphorylates phosphatidylglycerophosphate (PGP) to phosphatidylglycerol (PG).</text>
</comment>
<keyword evidence="2" id="KW-1133">Transmembrane helix</keyword>
<feature type="transmembrane region" description="Helical" evidence="2">
    <location>
        <begin position="56"/>
        <end position="76"/>
    </location>
</feature>
<accession>A0ABP1CHE9</accession>
<evidence type="ECO:0000313" key="4">
    <source>
        <dbReference type="EMBL" id="CAL1329330.1"/>
    </source>
</evidence>
<feature type="domain" description="YutG/PgpA" evidence="3">
    <location>
        <begin position="24"/>
        <end position="161"/>
    </location>
</feature>
<keyword evidence="1" id="KW-0997">Cell inner membrane</keyword>
<keyword evidence="1" id="KW-0595">Phospholipid degradation</keyword>
<evidence type="ECO:0000259" key="3">
    <source>
        <dbReference type="Pfam" id="PF04608"/>
    </source>
</evidence>
<keyword evidence="1 4" id="KW-0378">Hydrolase</keyword>
<dbReference type="InterPro" id="IPR026037">
    <property type="entry name" value="PgpA"/>
</dbReference>
<dbReference type="CDD" id="cd06971">
    <property type="entry name" value="PgpA"/>
    <property type="match status" value="1"/>
</dbReference>
<keyword evidence="5" id="KW-1185">Reference proteome</keyword>
<dbReference type="InterPro" id="IPR007686">
    <property type="entry name" value="YutG/PgpA"/>
</dbReference>
<dbReference type="GO" id="GO:0008962">
    <property type="term" value="F:phosphatidylglycerophosphatase activity"/>
    <property type="evidence" value="ECO:0007669"/>
    <property type="project" value="UniProtKB-EC"/>
</dbReference>
<feature type="transmembrane region" description="Helical" evidence="2">
    <location>
        <begin position="20"/>
        <end position="50"/>
    </location>
</feature>
<gene>
    <name evidence="4" type="primary">pgpA</name>
    <name evidence="4" type="ORF">PRHACTZTBTEA_411</name>
</gene>
<dbReference type="EMBL" id="OZ034688">
    <property type="protein sequence ID" value="CAL1329330.1"/>
    <property type="molecule type" value="Genomic_DNA"/>
</dbReference>
<keyword evidence="1" id="KW-1208">Phospholipid metabolism</keyword>
<dbReference type="Pfam" id="PF04608">
    <property type="entry name" value="PgpA"/>
    <property type="match status" value="1"/>
</dbReference>
<name>A0ABP1CHE9_9GAMM</name>
<keyword evidence="1" id="KW-1003">Cell membrane</keyword>
<evidence type="ECO:0000256" key="2">
    <source>
        <dbReference type="SAM" id="Phobius"/>
    </source>
</evidence>
<comment type="cofactor">
    <cofactor evidence="1">
        <name>Mg(2+)</name>
        <dbReference type="ChEBI" id="CHEBI:18420"/>
    </cofactor>
</comment>
<evidence type="ECO:0000256" key="1">
    <source>
        <dbReference type="PIRNR" id="PIRNR006162"/>
    </source>
</evidence>
<evidence type="ECO:0000313" key="5">
    <source>
        <dbReference type="Proteomes" id="UP001497533"/>
    </source>
</evidence>
<dbReference type="PIRSF" id="PIRSF006162">
    <property type="entry name" value="PgpA"/>
    <property type="match status" value="1"/>
</dbReference>
<feature type="transmembrane region" description="Helical" evidence="2">
    <location>
        <begin position="141"/>
        <end position="162"/>
    </location>
</feature>
<dbReference type="PANTHER" id="PTHR36305">
    <property type="entry name" value="PHOSPHATIDYLGLYCEROPHOSPHATASE A"/>
    <property type="match status" value="1"/>
</dbReference>
<organism evidence="4 5">
    <name type="scientific">Candidatus Providencia siddallii</name>
    <dbReference type="NCBI Taxonomy" id="1715285"/>
    <lineage>
        <taxon>Bacteria</taxon>
        <taxon>Pseudomonadati</taxon>
        <taxon>Pseudomonadota</taxon>
        <taxon>Gammaproteobacteria</taxon>
        <taxon>Enterobacterales</taxon>
        <taxon>Morganellaceae</taxon>
        <taxon>Providencia</taxon>
    </lineage>
</organism>
<dbReference type="Proteomes" id="UP001497533">
    <property type="component" value="Chromosome"/>
</dbReference>
<sequence length="169" mass="19791">MLLLIKISKKIKKILNIKNIFYIVVTGFGSGLLFPKFSGTFGTFIAIFFWILMTKIFSTFTIWIVIIIGFFIGCIFCKQNNIKIHDHYSIVFDEFIGIWITLMSIPSIEFKWIFIAFFVFRVFDILKPWPICFFDKKVINGFGIMIDDIIAAIFSCVIIYIYNNILLIF</sequence>
<protein>
    <recommendedName>
        <fullName evidence="1">Phosphatidylglycerophosphatase A</fullName>
        <ecNumber evidence="1">3.1.3.27</ecNumber>
    </recommendedName>
    <alternativeName>
        <fullName evidence="1">Phosphatidylglycerolphosphate phosphatase A</fullName>
    </alternativeName>
</protein>
<reference evidence="4" key="1">
    <citation type="submission" date="2024-04" db="EMBL/GenBank/DDBJ databases">
        <authorList>
            <person name="Manzano-Marin A."/>
            <person name="Manzano-Marin A."/>
            <person name="Alejandro Manzano Marin A."/>
        </authorList>
    </citation>
    <scope>NUCLEOTIDE SEQUENCE [LARGE SCALE GENOMIC DNA]</scope>
    <source>
        <strain evidence="4">TABTEA</strain>
    </source>
</reference>
<proteinExistence type="predicted"/>
<comment type="catalytic activity">
    <reaction evidence="1">
        <text>a 1,2-diacyl-sn-glycero-3-phospho-(1'-sn-glycero-3'-phosphate) + H2O = a 1,2-diacyl-sn-glycero-3-phospho-(1'-sn-glycerol) + phosphate</text>
        <dbReference type="Rhea" id="RHEA:33751"/>
        <dbReference type="ChEBI" id="CHEBI:15377"/>
        <dbReference type="ChEBI" id="CHEBI:43474"/>
        <dbReference type="ChEBI" id="CHEBI:60110"/>
        <dbReference type="ChEBI" id="CHEBI:64716"/>
        <dbReference type="EC" id="3.1.3.27"/>
    </reaction>
</comment>
<keyword evidence="1" id="KW-0443">Lipid metabolism</keyword>
<keyword evidence="1" id="KW-0460">Magnesium</keyword>
<keyword evidence="1 2" id="KW-0812">Transmembrane</keyword>
<dbReference type="EC" id="3.1.3.27" evidence="1"/>
<comment type="pathway">
    <text evidence="1">Phospholipid metabolism; phosphatidylglycerol biosynthesis; phosphatidylglycerol from CDP-diacylglycerol: step 2/2.</text>
</comment>
<keyword evidence="1" id="KW-0479">Metal-binding</keyword>